<proteinExistence type="predicted"/>
<dbReference type="AlphaFoldDB" id="A0AAP0CEJ7"/>
<protein>
    <recommendedName>
        <fullName evidence="1">DUF1308 domain-containing protein</fullName>
    </recommendedName>
</protein>
<evidence type="ECO:0000313" key="2">
    <source>
        <dbReference type="EMBL" id="KAK9055181.1"/>
    </source>
</evidence>
<gene>
    <name evidence="2" type="ORF">SSX86_026263</name>
</gene>
<sequence length="465" mass="51678">MMCQNVQIIVSYDDKNRKNHERDKLITLGAMIKETQKRCEGVMDTVESLPHLSLSCKHTLNRLVQSELAFLSRFSSTDFTTKSEPSICVNIGHLEAVVHVLQQPNISGVSRVCKTVGLHNSTSKGAHVDIVCTFEGNPVWFIVSDRNPKYISWYGQQESSRDKGLQARVQLLLEVAHQSVALKPFSIIFFFSNGLDRFTVERFHTEFGAIDLNSKFSSFDFNFAKELGGEWTNILARSYHQASVLEIKVNSPQDVSKNLLVANPFVKPSNTNLGGSFGALISQMILPDNGKIDGEIVNMDTTALVAIVSGISNGNTQKLLDTPDDELKTRFKGNTEFVISQVLSEIENPIHMDISKIICGRKCIICEYVCSEFKELVSMCGGVNEKLRAEQLLKAVMVVPDCPSGRMMTLPTTRKLGLKNKIVFGTGDHWHAPTLTANMGFVRAVLQTGMSLFSFEHRPRALTGD</sequence>
<organism evidence="2 3">
    <name type="scientific">Deinandra increscens subsp. villosa</name>
    <dbReference type="NCBI Taxonomy" id="3103831"/>
    <lineage>
        <taxon>Eukaryota</taxon>
        <taxon>Viridiplantae</taxon>
        <taxon>Streptophyta</taxon>
        <taxon>Embryophyta</taxon>
        <taxon>Tracheophyta</taxon>
        <taxon>Spermatophyta</taxon>
        <taxon>Magnoliopsida</taxon>
        <taxon>eudicotyledons</taxon>
        <taxon>Gunneridae</taxon>
        <taxon>Pentapetalae</taxon>
        <taxon>asterids</taxon>
        <taxon>campanulids</taxon>
        <taxon>Asterales</taxon>
        <taxon>Asteraceae</taxon>
        <taxon>Asteroideae</taxon>
        <taxon>Heliantheae alliance</taxon>
        <taxon>Madieae</taxon>
        <taxon>Madiinae</taxon>
        <taxon>Deinandra</taxon>
    </lineage>
</organism>
<keyword evidence="3" id="KW-1185">Reference proteome</keyword>
<dbReference type="PANTHER" id="PTHR13379">
    <property type="entry name" value="UNCHARACTERIZED DUF1308"/>
    <property type="match status" value="1"/>
</dbReference>
<evidence type="ECO:0000313" key="3">
    <source>
        <dbReference type="Proteomes" id="UP001408789"/>
    </source>
</evidence>
<reference evidence="2 3" key="1">
    <citation type="submission" date="2024-04" db="EMBL/GenBank/DDBJ databases">
        <title>The reference genome of an endangered Asteraceae, Deinandra increscens subsp. villosa, native to the Central Coast of California.</title>
        <authorList>
            <person name="Guilliams M."/>
            <person name="Hasenstab-Lehman K."/>
            <person name="Meyer R."/>
            <person name="Mcevoy S."/>
        </authorList>
    </citation>
    <scope>NUCLEOTIDE SEQUENCE [LARGE SCALE GENOMIC DNA]</scope>
    <source>
        <tissue evidence="2">Leaf</tissue>
    </source>
</reference>
<dbReference type="InterPro" id="IPR010733">
    <property type="entry name" value="DUF1308"/>
</dbReference>
<feature type="domain" description="DUF1308" evidence="1">
    <location>
        <begin position="297"/>
        <end position="463"/>
    </location>
</feature>
<dbReference type="Proteomes" id="UP001408789">
    <property type="component" value="Unassembled WGS sequence"/>
</dbReference>
<dbReference type="PANTHER" id="PTHR13379:SF0">
    <property type="entry name" value="UPF0415 PROTEIN C7ORF25"/>
    <property type="match status" value="1"/>
</dbReference>
<evidence type="ECO:0000259" key="1">
    <source>
        <dbReference type="Pfam" id="PF07000"/>
    </source>
</evidence>
<name>A0AAP0CEJ7_9ASTR</name>
<dbReference type="EMBL" id="JBCNJP010000025">
    <property type="protein sequence ID" value="KAK9055181.1"/>
    <property type="molecule type" value="Genomic_DNA"/>
</dbReference>
<dbReference type="Pfam" id="PF07000">
    <property type="entry name" value="DUF1308"/>
    <property type="match status" value="1"/>
</dbReference>
<accession>A0AAP0CEJ7</accession>
<comment type="caution">
    <text evidence="2">The sequence shown here is derived from an EMBL/GenBank/DDBJ whole genome shotgun (WGS) entry which is preliminary data.</text>
</comment>